<feature type="compositionally biased region" description="Polar residues" evidence="2">
    <location>
        <begin position="242"/>
        <end position="278"/>
    </location>
</feature>
<feature type="coiled-coil region" evidence="1">
    <location>
        <begin position="115"/>
        <end position="142"/>
    </location>
</feature>
<accession>A0ABS6B974</accession>
<feature type="compositionally biased region" description="Low complexity" evidence="2">
    <location>
        <begin position="279"/>
        <end position="298"/>
    </location>
</feature>
<comment type="caution">
    <text evidence="3">The sequence shown here is derived from an EMBL/GenBank/DDBJ whole genome shotgun (WGS) entry which is preliminary data.</text>
</comment>
<feature type="region of interest" description="Disordered" evidence="2">
    <location>
        <begin position="242"/>
        <end position="308"/>
    </location>
</feature>
<proteinExistence type="predicted"/>
<evidence type="ECO:0008006" key="5">
    <source>
        <dbReference type="Google" id="ProtNLM"/>
    </source>
</evidence>
<dbReference type="RefSeq" id="WP_215922881.1">
    <property type="nucleotide sequence ID" value="NZ_JAHKNI010000016.1"/>
</dbReference>
<evidence type="ECO:0000256" key="1">
    <source>
        <dbReference type="SAM" id="Coils"/>
    </source>
</evidence>
<protein>
    <recommendedName>
        <fullName evidence="5">DUF4226 domain-containing protein</fullName>
    </recommendedName>
</protein>
<name>A0ABS6B974_9NOCA</name>
<feature type="region of interest" description="Disordered" evidence="2">
    <location>
        <begin position="170"/>
        <end position="228"/>
    </location>
</feature>
<keyword evidence="4" id="KW-1185">Reference proteome</keyword>
<feature type="compositionally biased region" description="Low complexity" evidence="2">
    <location>
        <begin position="183"/>
        <end position="228"/>
    </location>
</feature>
<evidence type="ECO:0000256" key="2">
    <source>
        <dbReference type="SAM" id="MobiDB-lite"/>
    </source>
</evidence>
<dbReference type="EMBL" id="JAHKNI010000016">
    <property type="protein sequence ID" value="MBU3066819.1"/>
    <property type="molecule type" value="Genomic_DNA"/>
</dbReference>
<keyword evidence="1" id="KW-0175">Coiled coil</keyword>
<evidence type="ECO:0000313" key="4">
    <source>
        <dbReference type="Proteomes" id="UP000733379"/>
    </source>
</evidence>
<reference evidence="3 4" key="1">
    <citation type="submission" date="2021-06" db="EMBL/GenBank/DDBJ databases">
        <title>Actinomycetes sequencing.</title>
        <authorList>
            <person name="Shan Q."/>
        </authorList>
    </citation>
    <scope>NUCLEOTIDE SEQUENCE [LARGE SCALE GENOMIC DNA]</scope>
    <source>
        <strain evidence="3 4">NEAU-G5</strain>
    </source>
</reference>
<gene>
    <name evidence="3" type="ORF">KO481_35535</name>
</gene>
<organism evidence="3 4">
    <name type="scientific">Nocardia albiluteola</name>
    <dbReference type="NCBI Taxonomy" id="2842303"/>
    <lineage>
        <taxon>Bacteria</taxon>
        <taxon>Bacillati</taxon>
        <taxon>Actinomycetota</taxon>
        <taxon>Actinomycetes</taxon>
        <taxon>Mycobacteriales</taxon>
        <taxon>Nocardiaceae</taxon>
        <taxon>Nocardia</taxon>
    </lineage>
</organism>
<sequence>MTTVDNGTGVGAHYWTVTLTPPAQAPTALRDFVAMAQNAIQMAVDLLGRRAPELPPGVDDLMTPTIYQSLGTGEADKNYKAILAAVDQRRDSLLGTDQTVLQAAITVSARSDTVLRTAEGVVDQLQTELKSITGKLTAAQTAALMQQIGYAVDVVNAQVTSVYEANHGTAGSHGANGGGTGSGAPTPSSPTDPGGSPANHNANNSTPTNPTPTTNASPASETAATADPTSSLLQNMEMQQALQGFSQKPSNRDQSAGGATNSSGTQQGSPSTPQDATYQTGGSQTGTGAPASATSAQPVDANGNQFPTKTIDGVSVQLSPVVWHAVDNALNWHSGCDGYGAYGNTAGDPSTWRPVDPNDLHTGDVIAWDDRSAIIVRDSKGLFMINNGKLVPLDPSASFGEHPPGFLHPPVPIPPDVTQPVVQNASNRPANVVSAIT</sequence>
<dbReference type="Proteomes" id="UP000733379">
    <property type="component" value="Unassembled WGS sequence"/>
</dbReference>
<evidence type="ECO:0000313" key="3">
    <source>
        <dbReference type="EMBL" id="MBU3066819.1"/>
    </source>
</evidence>